<dbReference type="Proteomes" id="UP000261540">
    <property type="component" value="Unplaced"/>
</dbReference>
<evidence type="ECO:0000313" key="4">
    <source>
        <dbReference type="Proteomes" id="UP000261540"/>
    </source>
</evidence>
<dbReference type="AlphaFoldDB" id="A0A3B3RGQ1"/>
<keyword evidence="1" id="KW-0812">Transmembrane</keyword>
<dbReference type="GeneTree" id="ENSGT00940000156134"/>
<dbReference type="RefSeq" id="XP_023651206.1">
    <property type="nucleotide sequence ID" value="XM_023795438.2"/>
</dbReference>
<reference evidence="3" key="1">
    <citation type="submission" date="2025-08" db="UniProtKB">
        <authorList>
            <consortium name="Ensembl"/>
        </authorList>
    </citation>
    <scope>IDENTIFICATION</scope>
</reference>
<reference evidence="3" key="2">
    <citation type="submission" date="2025-09" db="UniProtKB">
        <authorList>
            <consortium name="Ensembl"/>
        </authorList>
    </citation>
    <scope>IDENTIFICATION</scope>
</reference>
<dbReference type="PANTHER" id="PTHR21377:SF0">
    <property type="entry name" value="PROTEIN FAM210B, MITOCHONDRIAL"/>
    <property type="match status" value="1"/>
</dbReference>
<dbReference type="STRING" id="1676925.ENSPKIP00000017523"/>
<dbReference type="Pfam" id="PF06916">
    <property type="entry name" value="FAM210A-B_dom"/>
    <property type="match status" value="1"/>
</dbReference>
<dbReference type="InterPro" id="IPR009688">
    <property type="entry name" value="FAM210A/B-like_dom"/>
</dbReference>
<dbReference type="OrthoDB" id="426386at2759"/>
<dbReference type="InterPro" id="IPR045866">
    <property type="entry name" value="FAM210A/B-like"/>
</dbReference>
<evidence type="ECO:0000313" key="3">
    <source>
        <dbReference type="Ensembl" id="ENSPKIP00000017523.1"/>
    </source>
</evidence>
<dbReference type="GO" id="GO:0005739">
    <property type="term" value="C:mitochondrion"/>
    <property type="evidence" value="ECO:0007669"/>
    <property type="project" value="TreeGrafter"/>
</dbReference>
<proteinExistence type="predicted"/>
<dbReference type="KEGG" id="pki:111835295"/>
<dbReference type="Ensembl" id="ENSPKIT00000042035.1">
    <property type="protein sequence ID" value="ENSPKIP00000017523.1"/>
    <property type="gene ID" value="ENSPKIG00000003397.1"/>
</dbReference>
<protein>
    <submittedName>
        <fullName evidence="3">Family with sequence similarity 210 member B</fullName>
    </submittedName>
</protein>
<feature type="transmembrane region" description="Helical" evidence="1">
    <location>
        <begin position="264"/>
        <end position="284"/>
    </location>
</feature>
<keyword evidence="4" id="KW-1185">Reference proteome</keyword>
<evidence type="ECO:0000259" key="2">
    <source>
        <dbReference type="Pfam" id="PF06916"/>
    </source>
</evidence>
<keyword evidence="1" id="KW-1133">Transmembrane helix</keyword>
<feature type="transmembrane region" description="Helical" evidence="1">
    <location>
        <begin position="201"/>
        <end position="224"/>
    </location>
</feature>
<sequence length="298" mass="31621">MLLCRRTSGSVIQLMNSCGGLQVGRRDVTWILHNRTFARSRFDYGYSQSRAAVFSQPKRSEILDSAFSTEARAFSLFIPAHFVKMTPKPHPAATLFTGATGNRRLQPPIMTGPLQAGRPGGLSAAGPIALPPGKGPCALRCPATGVTLRASSAAAAEKRKEGVEGTVAEVNAAAQPSDGPPSQAPQELSKAQQLKKVFKEYGAVGVAFHVGISLMSLGMCYVAVSSGIDVTALFYKLGFSEAVVQSKVAAGTSTFVLAYAVHKLFVPVRISITLVSVPLIVRYFRKVGLFKPPASSPR</sequence>
<name>A0A3B3RGQ1_9TELE</name>
<dbReference type="PANTHER" id="PTHR21377">
    <property type="entry name" value="PROTEIN FAM210B, MITOCHONDRIAL"/>
    <property type="match status" value="1"/>
</dbReference>
<keyword evidence="1" id="KW-0472">Membrane</keyword>
<evidence type="ECO:0000256" key="1">
    <source>
        <dbReference type="SAM" id="Phobius"/>
    </source>
</evidence>
<organism evidence="3 4">
    <name type="scientific">Paramormyrops kingsleyae</name>
    <dbReference type="NCBI Taxonomy" id="1676925"/>
    <lineage>
        <taxon>Eukaryota</taxon>
        <taxon>Metazoa</taxon>
        <taxon>Chordata</taxon>
        <taxon>Craniata</taxon>
        <taxon>Vertebrata</taxon>
        <taxon>Euteleostomi</taxon>
        <taxon>Actinopterygii</taxon>
        <taxon>Neopterygii</taxon>
        <taxon>Teleostei</taxon>
        <taxon>Osteoglossocephala</taxon>
        <taxon>Osteoglossomorpha</taxon>
        <taxon>Osteoglossiformes</taxon>
        <taxon>Mormyridae</taxon>
        <taxon>Paramormyrops</taxon>
    </lineage>
</organism>
<dbReference type="CTD" id="116151"/>
<accession>A0A3B3RGQ1</accession>
<feature type="domain" description="DUF1279" evidence="2">
    <location>
        <begin position="192"/>
        <end position="279"/>
    </location>
</feature>
<dbReference type="GeneID" id="111835295"/>